<keyword evidence="4" id="KW-1185">Reference proteome</keyword>
<feature type="region of interest" description="Disordered" evidence="2">
    <location>
        <begin position="138"/>
        <end position="159"/>
    </location>
</feature>
<evidence type="ECO:0000256" key="2">
    <source>
        <dbReference type="SAM" id="MobiDB-lite"/>
    </source>
</evidence>
<dbReference type="InterPro" id="IPR011042">
    <property type="entry name" value="6-blade_b-propeller_TolB-like"/>
</dbReference>
<dbReference type="PANTHER" id="PTHR36842:SF1">
    <property type="entry name" value="PROTEIN TOLB"/>
    <property type="match status" value="1"/>
</dbReference>
<dbReference type="Gene3D" id="2.120.10.30">
    <property type="entry name" value="TolB, C-terminal domain"/>
    <property type="match status" value="3"/>
</dbReference>
<dbReference type="Pfam" id="PF07676">
    <property type="entry name" value="PD40"/>
    <property type="match status" value="6"/>
</dbReference>
<evidence type="ECO:0000256" key="1">
    <source>
        <dbReference type="ARBA" id="ARBA00009820"/>
    </source>
</evidence>
<name>A0A5C8V5M0_9FLAO</name>
<dbReference type="PANTHER" id="PTHR36842">
    <property type="entry name" value="PROTEIN TOLB HOMOLOG"/>
    <property type="match status" value="1"/>
</dbReference>
<gene>
    <name evidence="3" type="ORF">FVB32_01640</name>
</gene>
<dbReference type="SUPFAM" id="SSF82171">
    <property type="entry name" value="DPP6 N-terminal domain-like"/>
    <property type="match status" value="3"/>
</dbReference>
<proteinExistence type="inferred from homology"/>
<dbReference type="InterPro" id="IPR011659">
    <property type="entry name" value="WD40"/>
</dbReference>
<organism evidence="3 4">
    <name type="scientific">Flagellimonas hymeniacidonis</name>
    <dbReference type="NCBI Taxonomy" id="2603628"/>
    <lineage>
        <taxon>Bacteria</taxon>
        <taxon>Pseudomonadati</taxon>
        <taxon>Bacteroidota</taxon>
        <taxon>Flavobacteriia</taxon>
        <taxon>Flavobacteriales</taxon>
        <taxon>Flavobacteriaceae</taxon>
        <taxon>Flagellimonas</taxon>
    </lineage>
</organism>
<dbReference type="EMBL" id="VRUR01000001">
    <property type="protein sequence ID" value="TXN37017.1"/>
    <property type="molecule type" value="Genomic_DNA"/>
</dbReference>
<evidence type="ECO:0000313" key="3">
    <source>
        <dbReference type="EMBL" id="TXN37017.1"/>
    </source>
</evidence>
<protein>
    <recommendedName>
        <fullName evidence="5">DUF5050 domain-containing protein</fullName>
    </recommendedName>
</protein>
<evidence type="ECO:0008006" key="5">
    <source>
        <dbReference type="Google" id="ProtNLM"/>
    </source>
</evidence>
<evidence type="ECO:0000313" key="4">
    <source>
        <dbReference type="Proteomes" id="UP000321456"/>
    </source>
</evidence>
<dbReference type="Proteomes" id="UP000321456">
    <property type="component" value="Unassembled WGS sequence"/>
</dbReference>
<reference evidence="3 4" key="1">
    <citation type="submission" date="2019-08" db="EMBL/GenBank/DDBJ databases">
        <title>Professor.</title>
        <authorList>
            <person name="Park J.S."/>
        </authorList>
    </citation>
    <scope>NUCLEOTIDE SEQUENCE [LARGE SCALE GENOMIC DNA]</scope>
    <source>
        <strain evidence="3 4">176CP5-101</strain>
    </source>
</reference>
<dbReference type="AlphaFoldDB" id="A0A5C8V5M0"/>
<accession>A0A5C8V5M0</accession>
<sequence length="582" mass="66618">MKHQMGTMKINVTLFALLFMSFLLYGQEKPKTSKVLFEPGNISTKYVEYGATFTRDGSEMYFARSTQQWGKGDMKSTIYHAFFDGEKWSTPKIATFSGTYDDSDPHITPDNKTIYFISKRPSAENTISSDIWKVKRKSGGGWTEPERMPNPINSEKSEYSPCTDLEGNLYFASDRLGGYGQGDLYMVPNKEEGLKNPINMGDILNSETGEWNLGVSADGNTLLYEASQRKQNVSGYGDLYISFKRNDSWTIPQNIVELNTSGSDLCPFLAEHTEQLYFTSSDSLKSGDTNIYHVAFDAIRKKYEKTAEISLVSEKCLTNNAFEDRYASYSPDGEKILFESNRDGTWEIYLMDKNGQNTQQLTSTIADSRRPSWHPSGKKVLFESNRNGKQELFTYTLGNGKTKRLADKTIEGELLFASYSPKGDKIAVSLKQSEDKSHIILLNQKGKFLKKITNNEKRNYYPKWSSDGTEIIYFSRKDTNNQDDEIYRYNLKTDQHIRLTNWHKHNFCPSWSNDGKKIVYVTSMENTRPEIYIMDADGSNQIRVTNNSNGETLPFWHPKENKILVTAYRNGNYEICELELQN</sequence>
<comment type="similarity">
    <text evidence="1">Belongs to the TolB family.</text>
</comment>
<comment type="caution">
    <text evidence="3">The sequence shown here is derived from an EMBL/GenBank/DDBJ whole genome shotgun (WGS) entry which is preliminary data.</text>
</comment>